<dbReference type="InterPro" id="IPR005586">
    <property type="entry name" value="ABC_trans_aux"/>
</dbReference>
<dbReference type="Proteomes" id="UP000231259">
    <property type="component" value="Unassembled WGS sequence"/>
</dbReference>
<evidence type="ECO:0000256" key="1">
    <source>
        <dbReference type="SAM" id="SignalP"/>
    </source>
</evidence>
<feature type="signal peptide" evidence="1">
    <location>
        <begin position="1"/>
        <end position="25"/>
    </location>
</feature>
<keyword evidence="1" id="KW-0732">Signal</keyword>
<dbReference type="Gene3D" id="3.40.50.10610">
    <property type="entry name" value="ABC-type transport auxiliary lipoprotein component"/>
    <property type="match status" value="1"/>
</dbReference>
<dbReference type="RefSeq" id="WP_099909315.1">
    <property type="nucleotide sequence ID" value="NZ_AWWI01000019.1"/>
</dbReference>
<evidence type="ECO:0000313" key="3">
    <source>
        <dbReference type="EMBL" id="PIL21924.1"/>
    </source>
</evidence>
<gene>
    <name evidence="3" type="ORF">P775_01665</name>
</gene>
<dbReference type="AlphaFoldDB" id="A0A2G8RK17"/>
<dbReference type="EMBL" id="AWWI01000019">
    <property type="protein sequence ID" value="PIL21924.1"/>
    <property type="molecule type" value="Genomic_DNA"/>
</dbReference>
<dbReference type="Pfam" id="PF03886">
    <property type="entry name" value="ABC_trans_aux"/>
    <property type="match status" value="1"/>
</dbReference>
<evidence type="ECO:0000313" key="4">
    <source>
        <dbReference type="Proteomes" id="UP000231259"/>
    </source>
</evidence>
<sequence>MTVHSLILRASALCLGLLGLAGCSAITAISDVTVPLDVYELRAPEDMPTARGTSLPLSVTIETPTTGGALQTDRIMIRPDPYQAQYLPGVRWSEDVPQLVQTLMMRALERTQAVRYVGRTPLGAGGDYAILTEITDFQAEAGAEGAPVVIRLRMVANLIRESDVQIVASRTFSGTAQSPTSNVGDVVRAFDAASDLMLRDFGTWAAGSLGRRL</sequence>
<proteinExistence type="predicted"/>
<dbReference type="SUPFAM" id="SSF159594">
    <property type="entry name" value="XCC0632-like"/>
    <property type="match status" value="1"/>
</dbReference>
<feature type="chain" id="PRO_5013836151" description="ABC-type transport auxiliary lipoprotein component domain-containing protein" evidence="1">
    <location>
        <begin position="26"/>
        <end position="213"/>
    </location>
</feature>
<dbReference type="OrthoDB" id="9808689at2"/>
<name>A0A2G8RK17_9RHOB</name>
<protein>
    <recommendedName>
        <fullName evidence="2">ABC-type transport auxiliary lipoprotein component domain-containing protein</fullName>
    </recommendedName>
</protein>
<reference evidence="3 4" key="1">
    <citation type="submission" date="2013-09" db="EMBL/GenBank/DDBJ databases">
        <title>Genome sequencing of Phaeobacter antarcticus sp. nov. SM1211.</title>
        <authorList>
            <person name="Zhang X.-Y."/>
            <person name="Liu C."/>
            <person name="Chen X.-L."/>
            <person name="Xie B.-B."/>
            <person name="Qin Q.-L."/>
            <person name="Rong J.-C."/>
            <person name="Zhang Y.-Z."/>
        </authorList>
    </citation>
    <scope>NUCLEOTIDE SEQUENCE [LARGE SCALE GENOMIC DNA]</scope>
    <source>
        <strain evidence="3 4">SM1211</strain>
    </source>
</reference>
<accession>A0A2G8RK17</accession>
<feature type="domain" description="ABC-type transport auxiliary lipoprotein component" evidence="2">
    <location>
        <begin position="39"/>
        <end position="198"/>
    </location>
</feature>
<comment type="caution">
    <text evidence="3">The sequence shown here is derived from an EMBL/GenBank/DDBJ whole genome shotgun (WGS) entry which is preliminary data.</text>
</comment>
<evidence type="ECO:0000259" key="2">
    <source>
        <dbReference type="Pfam" id="PF03886"/>
    </source>
</evidence>
<organism evidence="3 4">
    <name type="scientific">Puniceibacterium antarcticum</name>
    <dbReference type="NCBI Taxonomy" id="1206336"/>
    <lineage>
        <taxon>Bacteria</taxon>
        <taxon>Pseudomonadati</taxon>
        <taxon>Pseudomonadota</taxon>
        <taxon>Alphaproteobacteria</taxon>
        <taxon>Rhodobacterales</taxon>
        <taxon>Paracoccaceae</taxon>
        <taxon>Puniceibacterium</taxon>
    </lineage>
</organism>
<keyword evidence="4" id="KW-1185">Reference proteome</keyword>